<sequence>MILLSTIDICCSTSPFFDSVDFKVSIGLGYGMDLKIQIECKRDNDHGKTQGGRPWRLQEISQQLILEEDKGAFSEGKKKR</sequence>
<keyword evidence="2" id="KW-1185">Reference proteome</keyword>
<organism evidence="1 2">
    <name type="scientific">Smallanthus sonchifolius</name>
    <dbReference type="NCBI Taxonomy" id="185202"/>
    <lineage>
        <taxon>Eukaryota</taxon>
        <taxon>Viridiplantae</taxon>
        <taxon>Streptophyta</taxon>
        <taxon>Embryophyta</taxon>
        <taxon>Tracheophyta</taxon>
        <taxon>Spermatophyta</taxon>
        <taxon>Magnoliopsida</taxon>
        <taxon>eudicotyledons</taxon>
        <taxon>Gunneridae</taxon>
        <taxon>Pentapetalae</taxon>
        <taxon>asterids</taxon>
        <taxon>campanulids</taxon>
        <taxon>Asterales</taxon>
        <taxon>Asteraceae</taxon>
        <taxon>Asteroideae</taxon>
        <taxon>Heliantheae alliance</taxon>
        <taxon>Millerieae</taxon>
        <taxon>Smallanthus</taxon>
    </lineage>
</organism>
<reference evidence="1 2" key="2">
    <citation type="journal article" date="2022" name="Mol. Ecol. Resour.">
        <title>The genomes of chicory, endive, great burdock and yacon provide insights into Asteraceae paleo-polyploidization history and plant inulin production.</title>
        <authorList>
            <person name="Fan W."/>
            <person name="Wang S."/>
            <person name="Wang H."/>
            <person name="Wang A."/>
            <person name="Jiang F."/>
            <person name="Liu H."/>
            <person name="Zhao H."/>
            <person name="Xu D."/>
            <person name="Zhang Y."/>
        </authorList>
    </citation>
    <scope>NUCLEOTIDE SEQUENCE [LARGE SCALE GENOMIC DNA]</scope>
    <source>
        <strain evidence="2">cv. Yunnan</strain>
        <tissue evidence="1">Leaves</tissue>
    </source>
</reference>
<accession>A0ACB9EW90</accession>
<evidence type="ECO:0000313" key="2">
    <source>
        <dbReference type="Proteomes" id="UP001056120"/>
    </source>
</evidence>
<gene>
    <name evidence="1" type="ORF">L1987_53530</name>
</gene>
<evidence type="ECO:0000313" key="1">
    <source>
        <dbReference type="EMBL" id="KAI3763080.1"/>
    </source>
</evidence>
<dbReference type="EMBL" id="CM042034">
    <property type="protein sequence ID" value="KAI3763080.1"/>
    <property type="molecule type" value="Genomic_DNA"/>
</dbReference>
<comment type="caution">
    <text evidence="1">The sequence shown here is derived from an EMBL/GenBank/DDBJ whole genome shotgun (WGS) entry which is preliminary data.</text>
</comment>
<reference evidence="2" key="1">
    <citation type="journal article" date="2022" name="Mol. Ecol. Resour.">
        <title>The genomes of chicory, endive, great burdock and yacon provide insights into Asteraceae palaeo-polyploidization history and plant inulin production.</title>
        <authorList>
            <person name="Fan W."/>
            <person name="Wang S."/>
            <person name="Wang H."/>
            <person name="Wang A."/>
            <person name="Jiang F."/>
            <person name="Liu H."/>
            <person name="Zhao H."/>
            <person name="Xu D."/>
            <person name="Zhang Y."/>
        </authorList>
    </citation>
    <scope>NUCLEOTIDE SEQUENCE [LARGE SCALE GENOMIC DNA]</scope>
    <source>
        <strain evidence="2">cv. Yunnan</strain>
    </source>
</reference>
<dbReference type="Proteomes" id="UP001056120">
    <property type="component" value="Linkage Group LG17"/>
</dbReference>
<name>A0ACB9EW90_9ASTR</name>
<proteinExistence type="predicted"/>
<protein>
    <submittedName>
        <fullName evidence="1">Uncharacterized protein</fullName>
    </submittedName>
</protein>